<reference evidence="3" key="1">
    <citation type="submission" date="2016-07" db="EMBL/GenBank/DDBJ databases">
        <title>Phaeobacter portensis sp. nov., a tropodithietic acid producing bacterium isolated from a German harbor.</title>
        <authorList>
            <person name="Freese H.M."/>
            <person name="Bunk B."/>
            <person name="Breider S."/>
            <person name="Brinkhoff T."/>
        </authorList>
    </citation>
    <scope>NUCLEOTIDE SEQUENCE [LARGE SCALE GENOMIC DNA]</scope>
    <source>
        <strain evidence="3">P97</strain>
        <plasmid evidence="3">pp97_a</plasmid>
    </source>
</reference>
<dbReference type="InterPro" id="IPR036249">
    <property type="entry name" value="Thioredoxin-like_sf"/>
</dbReference>
<dbReference type="PANTHER" id="PTHR44051:SF8">
    <property type="entry name" value="GLUTATHIONE S-TRANSFERASE GSTA"/>
    <property type="match status" value="1"/>
</dbReference>
<keyword evidence="2" id="KW-0614">Plasmid</keyword>
<dbReference type="InterPro" id="IPR036282">
    <property type="entry name" value="Glutathione-S-Trfase_C_sf"/>
</dbReference>
<dbReference type="PROSITE" id="PS50404">
    <property type="entry name" value="GST_NTER"/>
    <property type="match status" value="1"/>
</dbReference>
<dbReference type="InterPro" id="IPR054416">
    <property type="entry name" value="GST_UstS-like_C"/>
</dbReference>
<dbReference type="SUPFAM" id="SSF47616">
    <property type="entry name" value="GST C-terminal domain-like"/>
    <property type="match status" value="1"/>
</dbReference>
<protein>
    <submittedName>
        <fullName evidence="2">Beta etherase TdaB</fullName>
    </submittedName>
</protein>
<dbReference type="InterPro" id="IPR004045">
    <property type="entry name" value="Glutathione_S-Trfase_N"/>
</dbReference>
<keyword evidence="3" id="KW-1185">Reference proteome</keyword>
<dbReference type="EMBL" id="CP016365">
    <property type="protein sequence ID" value="APG48999.1"/>
    <property type="molecule type" value="Genomic_DNA"/>
</dbReference>
<sequence length="230" mass="25901">MTRKLYSLCGEDGIRHYSPHVWKIIMALEHKGLEYSLTPVSFEDISEIEDGSYSSVPVLRDGETVLGESYDIARYLDETYPEAPALFDGKGAMALTRFVESYCKTVLHPSLATIAVMDMHNLMSPDDQVYFRTARERRFGMSLEEMAKGADRERAALPDKLAPIRDLLTHQAWVSGATPAYADYTLFGTLQWCNVCSPNTLFTKDDTVSSWFDRCLDLYDGVGRNPARSS</sequence>
<gene>
    <name evidence="2" type="primary">tdaB</name>
    <name evidence="2" type="ORF">PhaeoP97_03647</name>
</gene>
<feature type="domain" description="GST N-terminal" evidence="1">
    <location>
        <begin position="8"/>
        <end position="84"/>
    </location>
</feature>
<accession>A0A1L3I9Y4</accession>
<evidence type="ECO:0000259" key="1">
    <source>
        <dbReference type="PROSITE" id="PS50404"/>
    </source>
</evidence>
<dbReference type="AlphaFoldDB" id="A0A1L3I9Y4"/>
<dbReference type="OrthoDB" id="508035at2"/>
<dbReference type="Proteomes" id="UP000183859">
    <property type="component" value="Plasmid pP97_a"/>
</dbReference>
<geneLocation type="plasmid" evidence="3">
    <name>pp97_a</name>
</geneLocation>
<dbReference type="RefSeq" id="WP_072506633.1">
    <property type="nucleotide sequence ID" value="NZ_CP016365.1"/>
</dbReference>
<name>A0A1L3I9Y4_9RHOB</name>
<dbReference type="Gene3D" id="1.20.1050.10">
    <property type="match status" value="1"/>
</dbReference>
<dbReference type="Pfam" id="PF22041">
    <property type="entry name" value="GST_C_7"/>
    <property type="match status" value="1"/>
</dbReference>
<proteinExistence type="predicted"/>
<dbReference type="Gene3D" id="3.40.30.10">
    <property type="entry name" value="Glutaredoxin"/>
    <property type="match status" value="1"/>
</dbReference>
<organism evidence="2 3">
    <name type="scientific">Phaeobacter porticola</name>
    <dbReference type="NCBI Taxonomy" id="1844006"/>
    <lineage>
        <taxon>Bacteria</taxon>
        <taxon>Pseudomonadati</taxon>
        <taxon>Pseudomonadota</taxon>
        <taxon>Alphaproteobacteria</taxon>
        <taxon>Rhodobacterales</taxon>
        <taxon>Roseobacteraceae</taxon>
        <taxon>Phaeobacter</taxon>
    </lineage>
</organism>
<evidence type="ECO:0000313" key="2">
    <source>
        <dbReference type="EMBL" id="APG48999.1"/>
    </source>
</evidence>
<evidence type="ECO:0000313" key="3">
    <source>
        <dbReference type="Proteomes" id="UP000183859"/>
    </source>
</evidence>
<dbReference type="CDD" id="cd03202">
    <property type="entry name" value="GST_C_etherase_LigE"/>
    <property type="match status" value="1"/>
</dbReference>
<dbReference type="Pfam" id="PF13417">
    <property type="entry name" value="GST_N_3"/>
    <property type="match status" value="1"/>
</dbReference>
<dbReference type="SUPFAM" id="SSF52833">
    <property type="entry name" value="Thioredoxin-like"/>
    <property type="match status" value="1"/>
</dbReference>
<dbReference type="KEGG" id="php:PhaeoP97_03647"/>
<dbReference type="PANTHER" id="PTHR44051">
    <property type="entry name" value="GLUTATHIONE S-TRANSFERASE-RELATED"/>
    <property type="match status" value="1"/>
</dbReference>